<feature type="compositionally biased region" description="Low complexity" evidence="1">
    <location>
        <begin position="117"/>
        <end position="128"/>
    </location>
</feature>
<protein>
    <submittedName>
        <fullName evidence="2">Uncharacterized protein</fullName>
    </submittedName>
</protein>
<feature type="region of interest" description="Disordered" evidence="1">
    <location>
        <begin position="373"/>
        <end position="396"/>
    </location>
</feature>
<accession>A0A3B0JN48</accession>
<organism evidence="2 3">
    <name type="scientific">Drosophila guanche</name>
    <name type="common">Fruit fly</name>
    <dbReference type="NCBI Taxonomy" id="7266"/>
    <lineage>
        <taxon>Eukaryota</taxon>
        <taxon>Metazoa</taxon>
        <taxon>Ecdysozoa</taxon>
        <taxon>Arthropoda</taxon>
        <taxon>Hexapoda</taxon>
        <taxon>Insecta</taxon>
        <taxon>Pterygota</taxon>
        <taxon>Neoptera</taxon>
        <taxon>Endopterygota</taxon>
        <taxon>Diptera</taxon>
        <taxon>Brachycera</taxon>
        <taxon>Muscomorpha</taxon>
        <taxon>Ephydroidea</taxon>
        <taxon>Drosophilidae</taxon>
        <taxon>Drosophila</taxon>
        <taxon>Sophophora</taxon>
    </lineage>
</organism>
<dbReference type="Pfam" id="PF07841">
    <property type="entry name" value="DM4_12"/>
    <property type="match status" value="2"/>
</dbReference>
<reference evidence="3" key="1">
    <citation type="submission" date="2018-01" db="EMBL/GenBank/DDBJ databases">
        <authorList>
            <person name="Alioto T."/>
            <person name="Alioto T."/>
        </authorList>
    </citation>
    <scope>NUCLEOTIDE SEQUENCE [LARGE SCALE GENOMIC DNA]</scope>
</reference>
<feature type="compositionally biased region" description="Low complexity" evidence="1">
    <location>
        <begin position="373"/>
        <end position="384"/>
    </location>
</feature>
<dbReference type="PANTHER" id="PTHR21398">
    <property type="entry name" value="AGAP007094-PA"/>
    <property type="match status" value="1"/>
</dbReference>
<evidence type="ECO:0000256" key="1">
    <source>
        <dbReference type="SAM" id="MobiDB-lite"/>
    </source>
</evidence>
<feature type="compositionally biased region" description="Basic and acidic residues" evidence="1">
    <location>
        <begin position="95"/>
        <end position="113"/>
    </location>
</feature>
<keyword evidence="3" id="KW-1185">Reference proteome</keyword>
<gene>
    <name evidence="2" type="ORF">DGUA_6G002422</name>
</gene>
<proteinExistence type="predicted"/>
<dbReference type="SMART" id="SM00718">
    <property type="entry name" value="DM4_12"/>
    <property type="match status" value="2"/>
</dbReference>
<evidence type="ECO:0000313" key="2">
    <source>
        <dbReference type="EMBL" id="SPP74736.1"/>
    </source>
</evidence>
<dbReference type="AlphaFoldDB" id="A0A3B0JN48"/>
<dbReference type="Proteomes" id="UP000268350">
    <property type="component" value="Unassembled WGS sequence"/>
</dbReference>
<dbReference type="EMBL" id="OUUW01000001">
    <property type="protein sequence ID" value="SPP74736.1"/>
    <property type="molecule type" value="Genomic_DNA"/>
</dbReference>
<feature type="region of interest" description="Disordered" evidence="1">
    <location>
        <begin position="92"/>
        <end position="135"/>
    </location>
</feature>
<evidence type="ECO:0000313" key="3">
    <source>
        <dbReference type="Proteomes" id="UP000268350"/>
    </source>
</evidence>
<dbReference type="PANTHER" id="PTHR21398:SF22">
    <property type="entry name" value="IP12060P-RELATED"/>
    <property type="match status" value="1"/>
</dbReference>
<dbReference type="OMA" id="NLPTNWE"/>
<dbReference type="OrthoDB" id="6340174at2759"/>
<name>A0A3B0JN48_DROGU</name>
<sequence length="508" mass="57240">MNAMYKYLNNSQWLLWSLLSPIMNWQPANSALLYTTNSEFGIFMAISVPIGLPHRNVFLSYNYEFNYYQPEHVYKYPPILMGDYQDSYLTYPTSGREDSGRHCQNCTERRDEQMDTSSSSSSSGSSNSTAESRGKRSLSLMSRSIFYFMLRDKLQRSGYPADACLLRMICETNASQLGEVNGFLGSLLHIIFTPSSSKDEHLSEEFYQAEWDGRHSGECSGYSANCEANILDLISVPVEQALSDIRTLSPHLLSIVYINMLSTEALRTPLGMLVLLLTVLDTADTHVAFTSSSTHGIFAALAVPLEIPHRNVFVSYNFEANYNLPANWGKFTLFQNGPIESEELEVEAAPEDEEAEVESARKIKGDCQNCTSEQEAVEGTATEQETAEETPIHPSRQSRALITRSNIYRIFVDKLQRSGFQGEACLLRLICETSAAELNELNGVLGSLMHVLFSPSTSESEQLPLRYYQAEHDGWHDSCHHYHPDCGESVLELISEPFETILQRKHHM</sequence>
<dbReference type="InterPro" id="IPR006631">
    <property type="entry name" value="DM4_12"/>
</dbReference>